<dbReference type="Gene3D" id="3.40.50.11900">
    <property type="match status" value="1"/>
</dbReference>
<dbReference type="Gene3D" id="3.40.50.11890">
    <property type="match status" value="1"/>
</dbReference>
<accession>A0A1N6NX15</accession>
<dbReference type="InterPro" id="IPR017603">
    <property type="entry name" value="Benzoyl-CoA_Rdtase_bzd_nsu"/>
</dbReference>
<dbReference type="STRING" id="34027.SAMN05421829_101495"/>
<organism evidence="5 6">
    <name type="scientific">Aromatoleum tolulyticum</name>
    <dbReference type="NCBI Taxonomy" id="34027"/>
    <lineage>
        <taxon>Bacteria</taxon>
        <taxon>Pseudomonadati</taxon>
        <taxon>Pseudomonadota</taxon>
        <taxon>Betaproteobacteria</taxon>
        <taxon>Rhodocyclales</taxon>
        <taxon>Rhodocyclaceae</taxon>
        <taxon>Aromatoleum</taxon>
    </lineage>
</organism>
<evidence type="ECO:0000256" key="4">
    <source>
        <dbReference type="ARBA" id="ARBA00023014"/>
    </source>
</evidence>
<dbReference type="AlphaFoldDB" id="A0A1N6NX15"/>
<proteinExistence type="inferred from homology"/>
<keyword evidence="4" id="KW-0411">Iron-sulfur</keyword>
<dbReference type="InterPro" id="IPR010327">
    <property type="entry name" value="FldB/FldC_alpha/beta"/>
</dbReference>
<dbReference type="PANTHER" id="PTHR30548:SF5">
    <property type="entry name" value="SUBUNIT OF OXYGEN-SENSITIVE 2-HYDROXYISOCAPROYL-COA DEHYDRATASE"/>
    <property type="match status" value="1"/>
</dbReference>
<evidence type="ECO:0000313" key="5">
    <source>
        <dbReference type="EMBL" id="SIP96639.1"/>
    </source>
</evidence>
<dbReference type="Proteomes" id="UP000186819">
    <property type="component" value="Unassembled WGS sequence"/>
</dbReference>
<keyword evidence="6" id="KW-1185">Reference proteome</keyword>
<dbReference type="EMBL" id="FTMD01000001">
    <property type="protein sequence ID" value="SIP96639.1"/>
    <property type="molecule type" value="Genomic_DNA"/>
</dbReference>
<sequence length="379" mass="43553">MNDGLFDQFKEWYEKRHDYARDWKARTGGQVVATMCTYTPEELLIAAGMLPVRVLGAHEPQNVTEPHIFGMFCPFCRDSLAQGLLGRFDYAEGVTLTQSCIQYRQAYSSWRQNVPTVQWDYYVAMPNDVQSPHSRKAHYAEIQQFRVFLQTLTGKTLTDDMLRDALAVMDENRRLLRELFDYRKADEPKVTGVEALYASITAQFIDKREHNEVLRKVLAALPARKVTRPTGARFMTIGSENDDVSFMAMVESVGATIVIDDQCSGTRYFWNASKNDDDVIKAIAERYCDRPACPTKDYPAHTRFDHVLNLAKEYKVQAAVFLQQKFCDPHEGDYPDLKRHLEANGIPTLFLEFDITNPIGPFRIRIEAMLETLSEEELF</sequence>
<dbReference type="NCBIfam" id="TIGR03190">
    <property type="entry name" value="benz_CoA_bzdN"/>
    <property type="match status" value="1"/>
</dbReference>
<evidence type="ECO:0000313" key="6">
    <source>
        <dbReference type="Proteomes" id="UP000186819"/>
    </source>
</evidence>
<keyword evidence="2" id="KW-0479">Metal-binding</keyword>
<dbReference type="RefSeq" id="WP_076600488.1">
    <property type="nucleotide sequence ID" value="NZ_FTMD01000001.1"/>
</dbReference>
<protein>
    <submittedName>
        <fullName evidence="5">Benzoyl-CoA reductase (2-electron) gamma subunit</fullName>
    </submittedName>
</protein>
<dbReference type="OrthoDB" id="9810278at2"/>
<evidence type="ECO:0000256" key="1">
    <source>
        <dbReference type="ARBA" id="ARBA00005806"/>
    </source>
</evidence>
<dbReference type="GO" id="GO:0046872">
    <property type="term" value="F:metal ion binding"/>
    <property type="evidence" value="ECO:0007669"/>
    <property type="project" value="UniProtKB-KW"/>
</dbReference>
<name>A0A1N6NX15_9RHOO</name>
<reference evidence="6" key="1">
    <citation type="submission" date="2017-01" db="EMBL/GenBank/DDBJ databases">
        <authorList>
            <person name="Varghese N."/>
            <person name="Submissions S."/>
        </authorList>
    </citation>
    <scope>NUCLEOTIDE SEQUENCE [LARGE SCALE GENOMIC DNA]</scope>
    <source>
        <strain evidence="6">ATCC 51758</strain>
    </source>
</reference>
<comment type="similarity">
    <text evidence="1">Belongs to the FldB/FldC dehydratase alpha/beta subunit family.</text>
</comment>
<dbReference type="Pfam" id="PF06050">
    <property type="entry name" value="HGD-D"/>
    <property type="match status" value="1"/>
</dbReference>
<gene>
    <name evidence="5" type="ORF">SAMN05421829_101495</name>
</gene>
<keyword evidence="3" id="KW-0408">Iron</keyword>
<dbReference type="Gene3D" id="1.20.1270.370">
    <property type="match status" value="1"/>
</dbReference>
<evidence type="ECO:0000256" key="2">
    <source>
        <dbReference type="ARBA" id="ARBA00022723"/>
    </source>
</evidence>
<dbReference type="GO" id="GO:0051536">
    <property type="term" value="F:iron-sulfur cluster binding"/>
    <property type="evidence" value="ECO:0007669"/>
    <property type="project" value="UniProtKB-KW"/>
</dbReference>
<dbReference type="PANTHER" id="PTHR30548">
    <property type="entry name" value="2-HYDROXYGLUTARYL-COA DEHYDRATASE, D-COMPONENT-RELATED"/>
    <property type="match status" value="1"/>
</dbReference>
<evidence type="ECO:0000256" key="3">
    <source>
        <dbReference type="ARBA" id="ARBA00023004"/>
    </source>
</evidence>